<dbReference type="RefSeq" id="WP_091443859.1">
    <property type="nucleotide sequence ID" value="NZ_FMTP01000009.1"/>
</dbReference>
<evidence type="ECO:0000256" key="4">
    <source>
        <dbReference type="ARBA" id="ARBA00022723"/>
    </source>
</evidence>
<keyword evidence="8 13" id="KW-0460">Magnesium</keyword>
<dbReference type="GO" id="GO:0004747">
    <property type="term" value="F:ribokinase activity"/>
    <property type="evidence" value="ECO:0007669"/>
    <property type="project" value="UniProtKB-UniRule"/>
</dbReference>
<feature type="binding site" evidence="13">
    <location>
        <position position="292"/>
    </location>
    <ligand>
        <name>K(+)</name>
        <dbReference type="ChEBI" id="CHEBI:29103"/>
    </ligand>
</feature>
<feature type="binding site" evidence="13">
    <location>
        <position position="140"/>
    </location>
    <ligand>
        <name>substrate</name>
    </ligand>
</feature>
<keyword evidence="2 13" id="KW-0963">Cytoplasm</keyword>
<keyword evidence="7 13" id="KW-0067">ATP-binding</keyword>
<dbReference type="UniPathway" id="UPA00916">
    <property type="reaction ID" value="UER00889"/>
</dbReference>
<comment type="cofactor">
    <cofactor evidence="13">
        <name>Mg(2+)</name>
        <dbReference type="ChEBI" id="CHEBI:18420"/>
    </cofactor>
</comment>
<dbReference type="GO" id="GO:0019303">
    <property type="term" value="P:D-ribose catabolic process"/>
    <property type="evidence" value="ECO:0007669"/>
    <property type="project" value="UniProtKB-UniPathway"/>
</dbReference>
<evidence type="ECO:0000256" key="8">
    <source>
        <dbReference type="ARBA" id="ARBA00022842"/>
    </source>
</evidence>
<dbReference type="PANTHER" id="PTHR10584">
    <property type="entry name" value="SUGAR KINASE"/>
    <property type="match status" value="1"/>
</dbReference>
<evidence type="ECO:0000256" key="2">
    <source>
        <dbReference type="ARBA" id="ARBA00022490"/>
    </source>
</evidence>
<dbReference type="InterPro" id="IPR029056">
    <property type="entry name" value="Ribokinase-like"/>
</dbReference>
<dbReference type="Pfam" id="PF00294">
    <property type="entry name" value="PfkB"/>
    <property type="match status" value="1"/>
</dbReference>
<comment type="function">
    <text evidence="13">Catalyzes the ATP-dependent phosphorylation of 2-deoxy-D-ribose to 2-deoxy-D-ribose 5-phosphate (dRib-5P), allowing the use of deoxyribose as the sole carbon source.</text>
</comment>
<dbReference type="FunFam" id="3.40.1190.20:FF:000010">
    <property type="entry name" value="Ribokinase"/>
    <property type="match status" value="1"/>
</dbReference>
<dbReference type="GO" id="GO:0046872">
    <property type="term" value="F:metal ion binding"/>
    <property type="evidence" value="ECO:0007669"/>
    <property type="project" value="UniProtKB-KW"/>
</dbReference>
<feature type="binding site" evidence="13">
    <location>
        <position position="185"/>
    </location>
    <ligand>
        <name>ATP</name>
        <dbReference type="ChEBI" id="CHEBI:30616"/>
    </ligand>
</feature>
<evidence type="ECO:0000256" key="5">
    <source>
        <dbReference type="ARBA" id="ARBA00022741"/>
    </source>
</evidence>
<feature type="binding site" evidence="13">
    <location>
        <begin position="221"/>
        <end position="226"/>
    </location>
    <ligand>
        <name>ATP</name>
        <dbReference type="ChEBI" id="CHEBI:30616"/>
    </ligand>
</feature>
<keyword evidence="5 13" id="KW-0547">Nucleotide-binding</keyword>
<dbReference type="PRINTS" id="PR00990">
    <property type="entry name" value="RIBOKINASE"/>
</dbReference>
<evidence type="ECO:0000256" key="13">
    <source>
        <dbReference type="HAMAP-Rule" id="MF_01987"/>
    </source>
</evidence>
<dbReference type="EC" id="2.7.1.229" evidence="13"/>
<gene>
    <name evidence="13" type="primary">deoK</name>
    <name evidence="15" type="ORF">SAMN05660859_4215</name>
</gene>
<dbReference type="STRING" id="177413.SAMN05660859_4215"/>
<evidence type="ECO:0000256" key="11">
    <source>
        <dbReference type="ARBA" id="ARBA00051363"/>
    </source>
</evidence>
<reference evidence="16" key="1">
    <citation type="submission" date="2016-10" db="EMBL/GenBank/DDBJ databases">
        <authorList>
            <person name="Varghese N."/>
            <person name="Submissions S."/>
        </authorList>
    </citation>
    <scope>NUCLEOTIDE SEQUENCE [LARGE SCALE GENOMIC DNA]</scope>
    <source>
        <strain evidence="16">CGMCC 1.1761</strain>
    </source>
</reference>
<comment type="subunit">
    <text evidence="13">Homodimer.</text>
</comment>
<feature type="binding site" evidence="13">
    <location>
        <begin position="39"/>
        <end position="43"/>
    </location>
    <ligand>
        <name>substrate</name>
    </ligand>
</feature>
<evidence type="ECO:0000256" key="1">
    <source>
        <dbReference type="ARBA" id="ARBA00005380"/>
    </source>
</evidence>
<dbReference type="Gene3D" id="3.40.1190.20">
    <property type="match status" value="1"/>
</dbReference>
<keyword evidence="3 13" id="KW-0808">Transferase</keyword>
<evidence type="ECO:0000256" key="7">
    <source>
        <dbReference type="ARBA" id="ARBA00022840"/>
    </source>
</evidence>
<feature type="binding site" evidence="13">
    <location>
        <begin position="252"/>
        <end position="253"/>
    </location>
    <ligand>
        <name>ATP</name>
        <dbReference type="ChEBI" id="CHEBI:30616"/>
    </ligand>
</feature>
<dbReference type="GO" id="GO:0005524">
    <property type="term" value="F:ATP binding"/>
    <property type="evidence" value="ECO:0007669"/>
    <property type="project" value="UniProtKB-UniRule"/>
</dbReference>
<feature type="active site" description="Proton acceptor" evidence="13">
    <location>
        <position position="253"/>
    </location>
</feature>
<dbReference type="GO" id="GO:0005829">
    <property type="term" value="C:cytosol"/>
    <property type="evidence" value="ECO:0007669"/>
    <property type="project" value="TreeGrafter"/>
</dbReference>
<protein>
    <recommendedName>
        <fullName evidence="12 13">Deoxyribokinase</fullName>
        <shortName evidence="13">dRK</shortName>
        <ecNumber evidence="13">2.7.1.229</ecNumber>
    </recommendedName>
    <alternativeName>
        <fullName evidence="13">ATP:2-deoxy-D-ribose 5-phosphotransferase</fullName>
    </alternativeName>
</protein>
<dbReference type="PANTHER" id="PTHR10584:SF166">
    <property type="entry name" value="RIBOKINASE"/>
    <property type="match status" value="1"/>
</dbReference>
<accession>A0A1G4UMZ1</accession>
<organism evidence="15 16">
    <name type="scientific">Ancylobacter rudongensis</name>
    <dbReference type="NCBI Taxonomy" id="177413"/>
    <lineage>
        <taxon>Bacteria</taxon>
        <taxon>Pseudomonadati</taxon>
        <taxon>Pseudomonadota</taxon>
        <taxon>Alphaproteobacteria</taxon>
        <taxon>Hyphomicrobiales</taxon>
        <taxon>Xanthobacteraceae</taxon>
        <taxon>Ancylobacter</taxon>
    </lineage>
</organism>
<keyword evidence="6 13" id="KW-0418">Kinase</keyword>
<comment type="catalytic activity">
    <reaction evidence="11">
        <text>2-deoxy-D-ribose + ATP = 2-deoxy-D-ribose 5-phosphate + ADP + H(+)</text>
        <dbReference type="Rhea" id="RHEA:30871"/>
        <dbReference type="ChEBI" id="CHEBI:15378"/>
        <dbReference type="ChEBI" id="CHEBI:30616"/>
        <dbReference type="ChEBI" id="CHEBI:62877"/>
        <dbReference type="ChEBI" id="CHEBI:90761"/>
        <dbReference type="ChEBI" id="CHEBI:456216"/>
        <dbReference type="EC" id="2.7.1.229"/>
    </reaction>
    <physiologicalReaction direction="left-to-right" evidence="11">
        <dbReference type="Rhea" id="RHEA:30872"/>
    </physiologicalReaction>
</comment>
<evidence type="ECO:0000313" key="16">
    <source>
        <dbReference type="Proteomes" id="UP000198889"/>
    </source>
</evidence>
<keyword evidence="16" id="KW-1185">Reference proteome</keyword>
<dbReference type="HAMAP" id="MF_01987">
    <property type="entry name" value="Ribokinase"/>
    <property type="match status" value="1"/>
</dbReference>
<evidence type="ECO:0000259" key="14">
    <source>
        <dbReference type="Pfam" id="PF00294"/>
    </source>
</evidence>
<evidence type="ECO:0000256" key="12">
    <source>
        <dbReference type="ARBA" id="ARBA00071515"/>
    </source>
</evidence>
<evidence type="ECO:0000256" key="10">
    <source>
        <dbReference type="ARBA" id="ARBA00023277"/>
    </source>
</evidence>
<dbReference type="EMBL" id="FMTP01000009">
    <property type="protein sequence ID" value="SCW95021.1"/>
    <property type="molecule type" value="Genomic_DNA"/>
</dbReference>
<comment type="similarity">
    <text evidence="1">Belongs to the carbohydrate kinase pfkB family.</text>
</comment>
<dbReference type="InterPro" id="IPR002139">
    <property type="entry name" value="Ribo/fructo_kinase"/>
</dbReference>
<comment type="similarity">
    <text evidence="13">Belongs to the carbohydrate kinase PfkB family. Deoxyribokinase subfamily.</text>
</comment>
<keyword evidence="10 13" id="KW-0119">Carbohydrate metabolism</keyword>
<evidence type="ECO:0000313" key="15">
    <source>
        <dbReference type="EMBL" id="SCW95021.1"/>
    </source>
</evidence>
<feature type="binding site" evidence="13">
    <location>
        <position position="249"/>
    </location>
    <ligand>
        <name>K(+)</name>
        <dbReference type="ChEBI" id="CHEBI:29103"/>
    </ligand>
</feature>
<feature type="binding site" evidence="13">
    <location>
        <position position="253"/>
    </location>
    <ligand>
        <name>substrate</name>
    </ligand>
</feature>
<dbReference type="PROSITE" id="PS00584">
    <property type="entry name" value="PFKB_KINASES_2"/>
    <property type="match status" value="1"/>
</dbReference>
<dbReference type="SUPFAM" id="SSF53613">
    <property type="entry name" value="Ribokinase-like"/>
    <property type="match status" value="1"/>
</dbReference>
<feature type="site" description="Important for substrate specificity" evidence="13">
    <location>
        <position position="11"/>
    </location>
</feature>
<dbReference type="NCBIfam" id="TIGR02152">
    <property type="entry name" value="D_ribokin_bact"/>
    <property type="match status" value="1"/>
</dbReference>
<dbReference type="InterPro" id="IPR002173">
    <property type="entry name" value="Carboh/pur_kinase_PfkB_CS"/>
</dbReference>
<proteinExistence type="inferred from homology"/>
<comment type="subcellular location">
    <subcellularLocation>
        <location evidence="13">Cytoplasm</location>
    </subcellularLocation>
</comment>
<evidence type="ECO:0000256" key="3">
    <source>
        <dbReference type="ARBA" id="ARBA00022679"/>
    </source>
</evidence>
<keyword evidence="9 13" id="KW-0630">Potassium</keyword>
<evidence type="ECO:0000256" key="9">
    <source>
        <dbReference type="ARBA" id="ARBA00022958"/>
    </source>
</evidence>
<feature type="binding site" evidence="13">
    <location>
        <position position="288"/>
    </location>
    <ligand>
        <name>K(+)</name>
        <dbReference type="ChEBI" id="CHEBI:29103"/>
    </ligand>
</feature>
<dbReference type="CDD" id="cd01174">
    <property type="entry name" value="ribokinase"/>
    <property type="match status" value="1"/>
</dbReference>
<dbReference type="InterPro" id="IPR011877">
    <property type="entry name" value="Ribokinase"/>
</dbReference>
<feature type="domain" description="Carbohydrate kinase PfkB" evidence="14">
    <location>
        <begin position="1"/>
        <end position="293"/>
    </location>
</feature>
<feature type="binding site" evidence="13">
    <location>
        <position position="283"/>
    </location>
    <ligand>
        <name>K(+)</name>
        <dbReference type="ChEBI" id="CHEBI:29103"/>
    </ligand>
</feature>
<feature type="binding site" evidence="13">
    <location>
        <position position="247"/>
    </location>
    <ligand>
        <name>K(+)</name>
        <dbReference type="ChEBI" id="CHEBI:29103"/>
    </ligand>
</feature>
<feature type="binding site" evidence="13">
    <location>
        <position position="286"/>
    </location>
    <ligand>
        <name>K(+)</name>
        <dbReference type="ChEBI" id="CHEBI:29103"/>
    </ligand>
</feature>
<sequence>MSKIAVVGSNMMDLITYVDHMPLRGETVEAPSFEMGHGGKGANQAIAAARLGSPVVMVTRVGDDTFADATIANFARNGIDTTHVIRTPGLPSGVAPIFVEPTGENSILIVKGANALLAPADVEAASDLLKGCALILMQLEIPVETVYHTVRWAKENGVPTLLVPAPALPHLDVAQLKDLGFLTPNETELATLTNMPVDTEAQVEAAAQTLIARGIGTVVVTMGGRGALLVTRAGTQRVAPVKVEPVDTTGAGDAFIGAFAHFHTQGLPVIAALNEAARYAADSITRRGTQRSYATAEEFRTRFPARGTAGRDALAPG</sequence>
<feature type="binding site" evidence="13">
    <location>
        <begin position="11"/>
        <end position="13"/>
    </location>
    <ligand>
        <name>substrate</name>
    </ligand>
</feature>
<comment type="caution">
    <text evidence="13">Lacks conserved residue(s) required for the propagation of feature annotation.</text>
</comment>
<name>A0A1G4UMZ1_9HYPH</name>
<evidence type="ECO:0000256" key="6">
    <source>
        <dbReference type="ARBA" id="ARBA00022777"/>
    </source>
</evidence>
<dbReference type="AlphaFoldDB" id="A0A1G4UMZ1"/>
<dbReference type="Proteomes" id="UP000198889">
    <property type="component" value="Unassembled WGS sequence"/>
</dbReference>
<dbReference type="InterPro" id="IPR011611">
    <property type="entry name" value="PfkB_dom"/>
</dbReference>
<keyword evidence="4 13" id="KW-0479">Metal-binding</keyword>